<dbReference type="EMBL" id="JABMCI010000070">
    <property type="protein sequence ID" value="NUU19296.1"/>
    <property type="molecule type" value="Genomic_DNA"/>
</dbReference>
<protein>
    <recommendedName>
        <fullName evidence="3">DUF559 domain-containing protein</fullName>
    </recommendedName>
</protein>
<accession>A0A7Y6DY73</accession>
<evidence type="ECO:0000313" key="1">
    <source>
        <dbReference type="EMBL" id="NUU19296.1"/>
    </source>
</evidence>
<reference evidence="1 2" key="1">
    <citation type="submission" date="2020-05" db="EMBL/GenBank/DDBJ databases">
        <title>Genome Sequencing of Type Strains.</title>
        <authorList>
            <person name="Lemaire J.F."/>
            <person name="Inderbitzin P."/>
            <person name="Gregorio O.A."/>
            <person name="Collins S.B."/>
            <person name="Wespe N."/>
            <person name="Knight-Connoni V."/>
        </authorList>
    </citation>
    <scope>NUCLEOTIDE SEQUENCE [LARGE SCALE GENOMIC DNA]</scope>
    <source>
        <strain evidence="1 2">ATCC 25174</strain>
    </source>
</reference>
<organism evidence="1 2">
    <name type="scientific">Cellulomonas humilata</name>
    <dbReference type="NCBI Taxonomy" id="144055"/>
    <lineage>
        <taxon>Bacteria</taxon>
        <taxon>Bacillati</taxon>
        <taxon>Actinomycetota</taxon>
        <taxon>Actinomycetes</taxon>
        <taxon>Micrococcales</taxon>
        <taxon>Cellulomonadaceae</taxon>
        <taxon>Cellulomonas</taxon>
    </lineage>
</organism>
<keyword evidence="2" id="KW-1185">Reference proteome</keyword>
<dbReference type="Proteomes" id="UP000565724">
    <property type="component" value="Unassembled WGS sequence"/>
</dbReference>
<evidence type="ECO:0008006" key="3">
    <source>
        <dbReference type="Google" id="ProtNLM"/>
    </source>
</evidence>
<sequence length="308" mass="33273">MPPTLRSLAFRQEGLLAAAQLAAAGVDAHRRGRLVDAGVVQRVTHGVYDIEPARDRRRDADHRRRRAAWIGLLAYGPDAIAVGSCALALLGVAGLPLDIVPEVALPEGRFGRGRDGIRVRQVRAPVVGTFAGHGIVALGSALVQALPGLPRANGVAVLDDCLRRGLQTPADLDDIRHRLRGRRGSARLADRVFGHVDPRAESPLETFARLQCVDAGVPPHQLQVEIRSPSGRFLGRGDLGWRLDDGGWLIAEIDGREFHETPDALFHDRHRQNALVTWGSARVLRFTASDVATGTTIPTAIRAALRTT</sequence>
<gene>
    <name evidence="1" type="ORF">HP550_18765</name>
</gene>
<comment type="caution">
    <text evidence="1">The sequence shown here is derived from an EMBL/GenBank/DDBJ whole genome shotgun (WGS) entry which is preliminary data.</text>
</comment>
<name>A0A7Y6DY73_9CELL</name>
<evidence type="ECO:0000313" key="2">
    <source>
        <dbReference type="Proteomes" id="UP000565724"/>
    </source>
</evidence>
<dbReference type="AlphaFoldDB" id="A0A7Y6DY73"/>
<proteinExistence type="predicted"/>